<evidence type="ECO:0000259" key="1">
    <source>
        <dbReference type="Pfam" id="PF01370"/>
    </source>
</evidence>
<dbReference type="Gene3D" id="3.40.50.720">
    <property type="entry name" value="NAD(P)-binding Rossmann-like Domain"/>
    <property type="match status" value="1"/>
</dbReference>
<evidence type="ECO:0000313" key="2">
    <source>
        <dbReference type="EMBL" id="TWF41671.1"/>
    </source>
</evidence>
<dbReference type="PANTHER" id="PTHR48079:SF6">
    <property type="entry name" value="NAD(P)-BINDING DOMAIN-CONTAINING PROTEIN-RELATED"/>
    <property type="match status" value="1"/>
</dbReference>
<protein>
    <submittedName>
        <fullName evidence="2">Dihydroflavonol-4-reductase</fullName>
    </submittedName>
</protein>
<dbReference type="GO" id="GO:0004029">
    <property type="term" value="F:aldehyde dehydrogenase (NAD+) activity"/>
    <property type="evidence" value="ECO:0007669"/>
    <property type="project" value="TreeGrafter"/>
</dbReference>
<keyword evidence="3" id="KW-1185">Reference proteome</keyword>
<evidence type="ECO:0000313" key="3">
    <source>
        <dbReference type="Proteomes" id="UP000320811"/>
    </source>
</evidence>
<dbReference type="SUPFAM" id="SSF51735">
    <property type="entry name" value="NAD(P)-binding Rossmann-fold domains"/>
    <property type="match status" value="1"/>
</dbReference>
<reference evidence="2 3" key="1">
    <citation type="submission" date="2019-06" db="EMBL/GenBank/DDBJ databases">
        <title>Sorghum-associated microbial communities from plants grown in Nebraska, USA.</title>
        <authorList>
            <person name="Schachtman D."/>
        </authorList>
    </citation>
    <scope>NUCLEOTIDE SEQUENCE [LARGE SCALE GENOMIC DNA]</scope>
    <source>
        <strain evidence="2 3">1209</strain>
    </source>
</reference>
<dbReference type="GO" id="GO:0005737">
    <property type="term" value="C:cytoplasm"/>
    <property type="evidence" value="ECO:0007669"/>
    <property type="project" value="TreeGrafter"/>
</dbReference>
<proteinExistence type="predicted"/>
<dbReference type="Proteomes" id="UP000320811">
    <property type="component" value="Unassembled WGS sequence"/>
</dbReference>
<accession>A0A561PU84</accession>
<dbReference type="InterPro" id="IPR051783">
    <property type="entry name" value="NAD(P)-dependent_oxidoreduct"/>
</dbReference>
<name>A0A561PU84_9BACT</name>
<gene>
    <name evidence="2" type="ORF">FHW36_103475</name>
</gene>
<organism evidence="2 3">
    <name type="scientific">Chitinophaga polysaccharea</name>
    <dbReference type="NCBI Taxonomy" id="1293035"/>
    <lineage>
        <taxon>Bacteria</taxon>
        <taxon>Pseudomonadati</taxon>
        <taxon>Bacteroidota</taxon>
        <taxon>Chitinophagia</taxon>
        <taxon>Chitinophagales</taxon>
        <taxon>Chitinophagaceae</taxon>
        <taxon>Chitinophaga</taxon>
    </lineage>
</organism>
<comment type="caution">
    <text evidence="2">The sequence shown here is derived from an EMBL/GenBank/DDBJ whole genome shotgun (WGS) entry which is preliminary data.</text>
</comment>
<dbReference type="Pfam" id="PF01370">
    <property type="entry name" value="Epimerase"/>
    <property type="match status" value="1"/>
</dbReference>
<dbReference type="InterPro" id="IPR036291">
    <property type="entry name" value="NAD(P)-bd_dom_sf"/>
</dbReference>
<dbReference type="AlphaFoldDB" id="A0A561PU84"/>
<dbReference type="EMBL" id="VIWO01000003">
    <property type="protein sequence ID" value="TWF41671.1"/>
    <property type="molecule type" value="Genomic_DNA"/>
</dbReference>
<dbReference type="InterPro" id="IPR001509">
    <property type="entry name" value="Epimerase_deHydtase"/>
</dbReference>
<dbReference type="PANTHER" id="PTHR48079">
    <property type="entry name" value="PROTEIN YEEZ"/>
    <property type="match status" value="1"/>
</dbReference>
<dbReference type="OrthoDB" id="9803111at2"/>
<sequence>MNRKKVLITGANGFLGSNLTRELFRLGYDIRVIIRPTADIQGIADIPCDVFYGHIDNSDQVHEAVKGCDIVIHAACITGQWGISFEAYERANFTATKYITAACIAHRVEKFIYVSTANTIGPGKKNNPGNELNGFTLFNANSGYINSKYLAQQYVLEQVTSRQLPAVVVNPTFMIGPHDVKPSSGQLLLYGLKHRLLFYPPGGKNFVHIKDVCRGIINAISKGKTGDCYLLAGQNLSYGEFFRLLKKISGKRQVLIRIPAFVLKLGGLIGSIPGISGKLNYSTAYMLCLDNYYSGKKSERELQLSYTPVETAVKGAFTWFKENNYF</sequence>
<dbReference type="RefSeq" id="WP_145669880.1">
    <property type="nucleotide sequence ID" value="NZ_VIWO01000003.1"/>
</dbReference>
<feature type="domain" description="NAD-dependent epimerase/dehydratase" evidence="1">
    <location>
        <begin position="6"/>
        <end position="229"/>
    </location>
</feature>